<dbReference type="GO" id="GO:0016020">
    <property type="term" value="C:membrane"/>
    <property type="evidence" value="ECO:0007669"/>
    <property type="project" value="UniProtKB-SubCell"/>
</dbReference>
<dbReference type="InterPro" id="IPR022764">
    <property type="entry name" value="Peptidase_S54_rhomboid_dom"/>
</dbReference>
<sequence>MFKLSPIIFRIGNRGAFTSNLGVGIRQSRSFKLFSPSLFQKRGFRSPPRFSQFQRQSLVSHFNRIQWNVLAKPAIFTAAFLLVAPPAIHFVLDRATLLKRNPQALVYSIIGLNVGVFFAWQSPRFTLLLRRYALLINDRFSSVWSIIGSGFSHMTFTHMFFNMFCFQSFGSTLAVTLGPAGFLSAYLGSIVVSSFVSLAVRTIARQGVSGSLGASGGVFGLLGVFSYLFPNAGIALFFIPIPGGAWLIFLGSIAFNAFGMFSKTRFDFAAHVGGSLAGIYYGWRAKKDAKDRRRRRMIYS</sequence>
<protein>
    <recommendedName>
        <fullName evidence="8">Peptidase S54 rhomboid domain-containing protein</fullName>
    </recommendedName>
</protein>
<evidence type="ECO:0000256" key="4">
    <source>
        <dbReference type="ARBA" id="ARBA00022801"/>
    </source>
</evidence>
<dbReference type="InterPro" id="IPR035952">
    <property type="entry name" value="Rhomboid-like_sf"/>
</dbReference>
<comment type="caution">
    <text evidence="9">The sequence shown here is derived from an EMBL/GenBank/DDBJ whole genome shotgun (WGS) entry which is preliminary data.</text>
</comment>
<dbReference type="VEuPathDB" id="FungiDB:CXQ85_000213"/>
<dbReference type="GO" id="GO:0006465">
    <property type="term" value="P:signal peptide processing"/>
    <property type="evidence" value="ECO:0007669"/>
    <property type="project" value="TreeGrafter"/>
</dbReference>
<feature type="transmembrane region" description="Helical" evidence="7">
    <location>
        <begin position="181"/>
        <end position="200"/>
    </location>
</feature>
<evidence type="ECO:0000313" key="10">
    <source>
        <dbReference type="Proteomes" id="UP000244309"/>
    </source>
</evidence>
<name>A0A2V1ATZ7_9ASCO</name>
<dbReference type="Gene3D" id="1.20.1540.10">
    <property type="entry name" value="Rhomboid-like"/>
    <property type="match status" value="1"/>
</dbReference>
<evidence type="ECO:0000313" key="9">
    <source>
        <dbReference type="EMBL" id="PVH21244.1"/>
    </source>
</evidence>
<organism evidence="9 10">
    <name type="scientific">Candidozyma haemuli</name>
    <dbReference type="NCBI Taxonomy" id="45357"/>
    <lineage>
        <taxon>Eukaryota</taxon>
        <taxon>Fungi</taxon>
        <taxon>Dikarya</taxon>
        <taxon>Ascomycota</taxon>
        <taxon>Saccharomycotina</taxon>
        <taxon>Pichiomycetes</taxon>
        <taxon>Metschnikowiaceae</taxon>
        <taxon>Candidozyma</taxon>
    </lineage>
</organism>
<feature type="transmembrane region" description="Helical" evidence="7">
    <location>
        <begin position="212"/>
        <end position="229"/>
    </location>
</feature>
<evidence type="ECO:0000256" key="5">
    <source>
        <dbReference type="ARBA" id="ARBA00022989"/>
    </source>
</evidence>
<keyword evidence="5 7" id="KW-1133">Transmembrane helix</keyword>
<dbReference type="SUPFAM" id="SSF144091">
    <property type="entry name" value="Rhomboid-like"/>
    <property type="match status" value="1"/>
</dbReference>
<dbReference type="EMBL" id="PKFO01000005">
    <property type="protein sequence ID" value="PVH21244.1"/>
    <property type="molecule type" value="Genomic_DNA"/>
</dbReference>
<feature type="transmembrane region" description="Helical" evidence="7">
    <location>
        <begin position="235"/>
        <end position="258"/>
    </location>
</feature>
<keyword evidence="6 7" id="KW-0472">Membrane</keyword>
<accession>A0A2V1ATZ7</accession>
<dbReference type="Pfam" id="PF01694">
    <property type="entry name" value="Rhomboid"/>
    <property type="match status" value="1"/>
</dbReference>
<keyword evidence="4" id="KW-0378">Hydrolase</keyword>
<dbReference type="Proteomes" id="UP000244309">
    <property type="component" value="Unassembled WGS sequence"/>
</dbReference>
<comment type="subcellular location">
    <subcellularLocation>
        <location evidence="1">Membrane</location>
        <topology evidence="1">Multi-pass membrane protein</topology>
    </subcellularLocation>
</comment>
<dbReference type="PANTHER" id="PTHR43731">
    <property type="entry name" value="RHOMBOID PROTEASE"/>
    <property type="match status" value="1"/>
</dbReference>
<dbReference type="STRING" id="45357.A0A2V1ATZ7"/>
<reference evidence="9 10" key="1">
    <citation type="submission" date="2017-12" db="EMBL/GenBank/DDBJ databases">
        <title>Genome Sequence of a Multidrug-Resistant Candida haemulonii Isolate from a Patient with Chronic Leg Ulcers in Israel.</title>
        <authorList>
            <person name="Chow N.A."/>
            <person name="Gade L."/>
            <person name="Batra D."/>
            <person name="Rowe L.A."/>
            <person name="Ben-Ami R."/>
            <person name="Loparev V.N."/>
            <person name="Litvintseva A.P."/>
        </authorList>
    </citation>
    <scope>NUCLEOTIDE SEQUENCE [LARGE SCALE GENOMIC DNA]</scope>
    <source>
        <strain evidence="9 10">B11899</strain>
    </source>
</reference>
<evidence type="ECO:0000256" key="7">
    <source>
        <dbReference type="SAM" id="Phobius"/>
    </source>
</evidence>
<dbReference type="InterPro" id="IPR050925">
    <property type="entry name" value="Rhomboid_protease_S54"/>
</dbReference>
<keyword evidence="10" id="KW-1185">Reference proteome</keyword>
<gene>
    <name evidence="9" type="ORF">CXQ85_000213</name>
</gene>
<dbReference type="OrthoDB" id="10260614at2759"/>
<dbReference type="AlphaFoldDB" id="A0A2V1ATZ7"/>
<comment type="similarity">
    <text evidence="2">Belongs to the peptidase S54 family.</text>
</comment>
<dbReference type="GO" id="GO:0004252">
    <property type="term" value="F:serine-type endopeptidase activity"/>
    <property type="evidence" value="ECO:0007669"/>
    <property type="project" value="InterPro"/>
</dbReference>
<feature type="transmembrane region" description="Helical" evidence="7">
    <location>
        <begin position="141"/>
        <end position="161"/>
    </location>
</feature>
<evidence type="ECO:0000256" key="3">
    <source>
        <dbReference type="ARBA" id="ARBA00022692"/>
    </source>
</evidence>
<evidence type="ECO:0000256" key="2">
    <source>
        <dbReference type="ARBA" id="ARBA00009045"/>
    </source>
</evidence>
<dbReference type="RefSeq" id="XP_025342184.1">
    <property type="nucleotide sequence ID" value="XM_025483969.1"/>
</dbReference>
<dbReference type="FunFam" id="1.20.1540.10:FF:000012">
    <property type="entry name" value="Rhomboid family protein"/>
    <property type="match status" value="1"/>
</dbReference>
<feature type="domain" description="Peptidase S54 rhomboid" evidence="8">
    <location>
        <begin position="142"/>
        <end position="284"/>
    </location>
</feature>
<evidence type="ECO:0000259" key="8">
    <source>
        <dbReference type="Pfam" id="PF01694"/>
    </source>
</evidence>
<dbReference type="PANTHER" id="PTHR43731:SF14">
    <property type="entry name" value="PRESENILIN-ASSOCIATED RHOMBOID-LIKE PROTEIN, MITOCHONDRIAL"/>
    <property type="match status" value="1"/>
</dbReference>
<dbReference type="GeneID" id="37005546"/>
<proteinExistence type="inferred from homology"/>
<evidence type="ECO:0000256" key="6">
    <source>
        <dbReference type="ARBA" id="ARBA00023136"/>
    </source>
</evidence>
<feature type="transmembrane region" description="Helical" evidence="7">
    <location>
        <begin position="104"/>
        <end position="120"/>
    </location>
</feature>
<evidence type="ECO:0000256" key="1">
    <source>
        <dbReference type="ARBA" id="ARBA00004141"/>
    </source>
</evidence>
<keyword evidence="3 7" id="KW-0812">Transmembrane</keyword>
<feature type="transmembrane region" description="Helical" evidence="7">
    <location>
        <begin position="74"/>
        <end position="92"/>
    </location>
</feature>